<evidence type="ECO:0000256" key="5">
    <source>
        <dbReference type="ARBA" id="ARBA00023136"/>
    </source>
</evidence>
<feature type="binding site" evidence="7">
    <location>
        <position position="95"/>
    </location>
    <ligand>
        <name>Mg(2+)</name>
        <dbReference type="ChEBI" id="CHEBI:18420"/>
        <label>1</label>
        <note>catalytic</note>
    </ligand>
</feature>
<dbReference type="PROSITE" id="PS00630">
    <property type="entry name" value="IMP_2"/>
    <property type="match status" value="1"/>
</dbReference>
<comment type="cofactor">
    <cofactor evidence="6 7">
        <name>Mg(2+)</name>
        <dbReference type="ChEBI" id="CHEBI:18420"/>
    </cofactor>
</comment>
<dbReference type="KEGG" id="elio:KO353_08935"/>
<dbReference type="HAMAP" id="MF_02095">
    <property type="entry name" value="CysQ"/>
    <property type="match status" value="1"/>
</dbReference>
<feature type="binding site" evidence="7">
    <location>
        <position position="96"/>
    </location>
    <ligand>
        <name>Mg(2+)</name>
        <dbReference type="ChEBI" id="CHEBI:18420"/>
        <label>1</label>
        <note>catalytic</note>
    </ligand>
</feature>
<comment type="catalytic activity">
    <reaction evidence="6">
        <text>adenosine 3',5'-bisphosphate + H2O = AMP + phosphate</text>
        <dbReference type="Rhea" id="RHEA:10040"/>
        <dbReference type="ChEBI" id="CHEBI:15377"/>
        <dbReference type="ChEBI" id="CHEBI:43474"/>
        <dbReference type="ChEBI" id="CHEBI:58343"/>
        <dbReference type="ChEBI" id="CHEBI:456215"/>
        <dbReference type="EC" id="3.1.3.7"/>
    </reaction>
</comment>
<feature type="binding site" evidence="6">
    <location>
        <position position="96"/>
    </location>
    <ligand>
        <name>Mg(2+)</name>
        <dbReference type="ChEBI" id="CHEBI:18420"/>
        <label>2</label>
    </ligand>
</feature>
<reference evidence="8" key="1">
    <citation type="submission" date="2021-06" db="EMBL/GenBank/DDBJ databases">
        <title>Elioraea tepida, sp. nov., a moderately thermophilic aerobic anoxygenic phototrophic bacterium isolated from an alkaline siliceous hot spring mat community in Yellowstone National Park, WY, USA.</title>
        <authorList>
            <person name="Saini M.K."/>
            <person name="Yoshida S."/>
            <person name="Sebastian A."/>
            <person name="Hirose S."/>
            <person name="Hara E."/>
            <person name="Tamaki H."/>
            <person name="Soulier N.T."/>
            <person name="Albert I."/>
            <person name="Hanada S."/>
            <person name="Bryant D.A."/>
            <person name="Tank M."/>
        </authorList>
    </citation>
    <scope>NUCLEOTIDE SEQUENCE</scope>
    <source>
        <strain evidence="8">MS-P2</strain>
    </source>
</reference>
<evidence type="ECO:0000313" key="8">
    <source>
        <dbReference type="EMBL" id="QXM23460.1"/>
    </source>
</evidence>
<comment type="similarity">
    <text evidence="1 6">Belongs to the inositol monophosphatase superfamily. CysQ family.</text>
</comment>
<evidence type="ECO:0000256" key="1">
    <source>
        <dbReference type="ARBA" id="ARBA00005289"/>
    </source>
</evidence>
<feature type="binding site" evidence="7">
    <location>
        <position position="219"/>
    </location>
    <ligand>
        <name>Mg(2+)</name>
        <dbReference type="ChEBI" id="CHEBI:18420"/>
        <label>1</label>
        <note>catalytic</note>
    </ligand>
</feature>
<dbReference type="GO" id="GO:0000103">
    <property type="term" value="P:sulfate assimilation"/>
    <property type="evidence" value="ECO:0007669"/>
    <property type="project" value="TreeGrafter"/>
</dbReference>
<dbReference type="InterPro" id="IPR050725">
    <property type="entry name" value="CysQ/Inositol_MonoPase"/>
</dbReference>
<sequence>MAFAPCPSDTSALLALAERLARDAARVVMAVRSCGAAVETKADATPVTEADRAAERLILAGLRAATPEIPVVAEEAVAEGRDPGPASRFWLVDPLDGTREFAAGRPEFAVNIGLVEAGRPVVGAVALPAFGEVFGGIVGVGAWKEDASGRRPIAARRVPAAGPVVFASRHHGDDQRIVAFAEAHRAARVVHAGSALKFCRVAEGVADLYPRFGATMEWDTAAPQAIVEAAGGSVTTAGGAPLRYGKPGWRNPDFLCRGRE</sequence>
<organism evidence="8 9">
    <name type="scientific">Elioraea tepida</name>
    <dbReference type="NCBI Taxonomy" id="2843330"/>
    <lineage>
        <taxon>Bacteria</taxon>
        <taxon>Pseudomonadati</taxon>
        <taxon>Pseudomonadota</taxon>
        <taxon>Alphaproteobacteria</taxon>
        <taxon>Acetobacterales</taxon>
        <taxon>Elioraeaceae</taxon>
        <taxon>Elioraea</taxon>
    </lineage>
</organism>
<gene>
    <name evidence="6 8" type="primary">cysQ</name>
    <name evidence="8" type="ORF">KO353_08935</name>
</gene>
<keyword evidence="3 6" id="KW-0997">Cell inner membrane</keyword>
<dbReference type="InterPro" id="IPR020550">
    <property type="entry name" value="Inositol_monophosphatase_CS"/>
</dbReference>
<dbReference type="AlphaFoldDB" id="A0A975TZN3"/>
<dbReference type="RefSeq" id="WP_218284320.1">
    <property type="nucleotide sequence ID" value="NZ_CP076448.1"/>
</dbReference>
<dbReference type="CDD" id="cd01638">
    <property type="entry name" value="CysQ"/>
    <property type="match status" value="1"/>
</dbReference>
<evidence type="ECO:0000256" key="4">
    <source>
        <dbReference type="ARBA" id="ARBA00022801"/>
    </source>
</evidence>
<feature type="binding site" evidence="6">
    <location>
        <position position="95"/>
    </location>
    <ligand>
        <name>Mg(2+)</name>
        <dbReference type="ChEBI" id="CHEBI:18420"/>
        <label>1</label>
    </ligand>
</feature>
<dbReference type="PANTHER" id="PTHR43028">
    <property type="entry name" value="3'(2'),5'-BISPHOSPHATE NUCLEOTIDASE 1"/>
    <property type="match status" value="1"/>
</dbReference>
<dbReference type="Proteomes" id="UP000694001">
    <property type="component" value="Chromosome"/>
</dbReference>
<keyword evidence="9" id="KW-1185">Reference proteome</keyword>
<feature type="binding site" evidence="7">
    <location>
        <position position="74"/>
    </location>
    <ligand>
        <name>Mg(2+)</name>
        <dbReference type="ChEBI" id="CHEBI:18420"/>
        <label>1</label>
        <note>catalytic</note>
    </ligand>
</feature>
<comment type="function">
    <text evidence="6">Converts adenosine-3',5'-bisphosphate (PAP) to AMP.</text>
</comment>
<feature type="binding site" evidence="6">
    <location>
        <position position="93"/>
    </location>
    <ligand>
        <name>Mg(2+)</name>
        <dbReference type="ChEBI" id="CHEBI:18420"/>
        <label>1</label>
    </ligand>
</feature>
<proteinExistence type="inferred from homology"/>
<evidence type="ECO:0000256" key="6">
    <source>
        <dbReference type="HAMAP-Rule" id="MF_02095"/>
    </source>
</evidence>
<evidence type="ECO:0000313" key="9">
    <source>
        <dbReference type="Proteomes" id="UP000694001"/>
    </source>
</evidence>
<comment type="subcellular location">
    <subcellularLocation>
        <location evidence="6">Cell inner membrane</location>
        <topology evidence="6">Peripheral membrane protein</topology>
        <orientation evidence="6">Cytoplasmic side</orientation>
    </subcellularLocation>
</comment>
<dbReference type="PANTHER" id="PTHR43028:SF5">
    <property type="entry name" value="3'(2'),5'-BISPHOSPHATE NUCLEOTIDASE 1"/>
    <property type="match status" value="1"/>
</dbReference>
<feature type="binding site" evidence="6">
    <location>
        <position position="74"/>
    </location>
    <ligand>
        <name>Mg(2+)</name>
        <dbReference type="ChEBI" id="CHEBI:18420"/>
        <label>1</label>
    </ligand>
</feature>
<dbReference type="GO" id="GO:0046854">
    <property type="term" value="P:phosphatidylinositol phosphate biosynthetic process"/>
    <property type="evidence" value="ECO:0007669"/>
    <property type="project" value="InterPro"/>
</dbReference>
<dbReference type="GO" id="GO:0005886">
    <property type="term" value="C:plasma membrane"/>
    <property type="evidence" value="ECO:0007669"/>
    <property type="project" value="UniProtKB-SubCell"/>
</dbReference>
<evidence type="ECO:0000256" key="7">
    <source>
        <dbReference type="PIRSR" id="PIRSR600760-2"/>
    </source>
</evidence>
<keyword evidence="5 6" id="KW-0472">Membrane</keyword>
<name>A0A975TZN3_9PROT</name>
<dbReference type="EMBL" id="CP076448">
    <property type="protein sequence ID" value="QXM23460.1"/>
    <property type="molecule type" value="Genomic_DNA"/>
</dbReference>
<keyword evidence="4 6" id="KW-0378">Hydrolase</keyword>
<dbReference type="NCBIfam" id="TIGR01331">
    <property type="entry name" value="bisphos_cysQ"/>
    <property type="match status" value="1"/>
</dbReference>
<protein>
    <recommendedName>
        <fullName evidence="6">3'(2'),5'-bisphosphate nucleotidase CysQ</fullName>
        <ecNumber evidence="6">3.1.3.7</ecNumber>
    </recommendedName>
    <alternativeName>
        <fullName evidence="6">3'(2'),5-bisphosphonucleoside 3'(2')-phosphohydrolase</fullName>
    </alternativeName>
    <alternativeName>
        <fullName evidence="6">3'-phosphoadenosine 5'-phosphate phosphatase</fullName>
        <shortName evidence="6">PAP phosphatase</shortName>
    </alternativeName>
</protein>
<dbReference type="GO" id="GO:0000287">
    <property type="term" value="F:magnesium ion binding"/>
    <property type="evidence" value="ECO:0007669"/>
    <property type="project" value="UniProtKB-UniRule"/>
</dbReference>
<evidence type="ECO:0000256" key="2">
    <source>
        <dbReference type="ARBA" id="ARBA00022475"/>
    </source>
</evidence>
<dbReference type="InterPro" id="IPR006240">
    <property type="entry name" value="CysQ"/>
</dbReference>
<dbReference type="EC" id="3.1.3.7" evidence="6"/>
<feature type="binding site" evidence="6">
    <location>
        <position position="219"/>
    </location>
    <ligand>
        <name>substrate</name>
    </ligand>
</feature>
<feature type="binding site" evidence="6">
    <location>
        <position position="74"/>
    </location>
    <ligand>
        <name>substrate</name>
    </ligand>
</feature>
<dbReference type="Pfam" id="PF00459">
    <property type="entry name" value="Inositol_P"/>
    <property type="match status" value="1"/>
</dbReference>
<evidence type="ECO:0000256" key="3">
    <source>
        <dbReference type="ARBA" id="ARBA00022519"/>
    </source>
</evidence>
<accession>A0A975TZN3</accession>
<dbReference type="GO" id="GO:0008441">
    <property type="term" value="F:3'(2'),5'-bisphosphate nucleotidase activity"/>
    <property type="evidence" value="ECO:0007669"/>
    <property type="project" value="UniProtKB-UniRule"/>
</dbReference>
<feature type="binding site" evidence="6">
    <location>
        <position position="219"/>
    </location>
    <ligand>
        <name>Mg(2+)</name>
        <dbReference type="ChEBI" id="CHEBI:18420"/>
        <label>2</label>
    </ligand>
</feature>
<dbReference type="InterPro" id="IPR000760">
    <property type="entry name" value="Inositol_monophosphatase-like"/>
</dbReference>
<keyword evidence="2 6" id="KW-1003">Cell membrane</keyword>
<dbReference type="GO" id="GO:0050427">
    <property type="term" value="P:3'-phosphoadenosine 5'-phosphosulfate metabolic process"/>
    <property type="evidence" value="ECO:0007669"/>
    <property type="project" value="TreeGrafter"/>
</dbReference>
<keyword evidence="6 7" id="KW-0479">Metal-binding</keyword>
<feature type="binding site" evidence="6 7">
    <location>
        <position position="93"/>
    </location>
    <ligand>
        <name>Mg(2+)</name>
        <dbReference type="ChEBI" id="CHEBI:18420"/>
        <label>2</label>
    </ligand>
</feature>
<keyword evidence="6 7" id="KW-0460">Magnesium</keyword>
<feature type="binding site" evidence="6">
    <location>
        <begin position="95"/>
        <end position="98"/>
    </location>
    <ligand>
        <name>substrate</name>
    </ligand>
</feature>